<sequence>MAVSVSKTRTDSFESSLSLNTTIVGSTPRLVIAIDFGTFASGYALQWRSDFDNDRLRIHTNTRWNNGGFCTYKTPTALLLRPDGGVEEFGYKAETRYYELEDEGHNPDDWSFFRNFKMVLYRADGNIDSETFVEGAGGKHMKAINVFGKCIEYMKDHAISHLAENGLPYPEMETKWVLTAGIRGENLSIALEPECAAIYCSQIPANQLEIEGDGGRLRHVAAPESVVMVIDMGGGTVDITTVRINKDGTMDHVQITGGGPWGGTRVDDKFFTLLRDLIGQKVMEEFCTKHPNDEYDLRMDFEARKREVKYKDDPKGMERFRIRLPNSLKDIWERHEGKKIGEILKGEEFTNRSVRFMSGRLSFDPSIMADFFEDSVTDIVNYIGTTLSDPNVEGLIINAMIVVGGFAMSGYVIKGIRKAFEPRGIPVVRPQATELAVLNGAVLFGQNEDIMTSRIMQHTYGIAFTMEFDETKHMEETMYEESGKKWANNVFRKHVARGQSVKLGEWIIDKEYYPVDDTQTSATVYVYASNQADPIHTTESGCRYIGNFDVDFPLPQPGVKTRRAIKVAMRFGGTELEVKGVNEATGKTYKKKLRLA</sequence>
<dbReference type="PANTHER" id="PTHR14187:SF5">
    <property type="entry name" value="HEAT SHOCK 70 KDA PROTEIN 12A"/>
    <property type="match status" value="1"/>
</dbReference>
<evidence type="ECO:0000313" key="1">
    <source>
        <dbReference type="EMBL" id="WAR25137.1"/>
    </source>
</evidence>
<name>A0ABY7FVQ7_MYAAR</name>
<dbReference type="InterPro" id="IPR043129">
    <property type="entry name" value="ATPase_NBD"/>
</dbReference>
<gene>
    <name evidence="1" type="ORF">MAR_010841</name>
</gene>
<reference evidence="1" key="1">
    <citation type="submission" date="2022-11" db="EMBL/GenBank/DDBJ databases">
        <title>Centuries of genome instability and evolution in soft-shell clam transmissible cancer (bioRxiv).</title>
        <authorList>
            <person name="Hart S.F.M."/>
            <person name="Yonemitsu M.A."/>
            <person name="Giersch R.M."/>
            <person name="Beal B.F."/>
            <person name="Arriagada G."/>
            <person name="Davis B.W."/>
            <person name="Ostrander E.A."/>
            <person name="Goff S.P."/>
            <person name="Metzger M.J."/>
        </authorList>
    </citation>
    <scope>NUCLEOTIDE SEQUENCE</scope>
    <source>
        <strain evidence="1">MELC-2E11</strain>
        <tissue evidence="1">Siphon/mantle</tissue>
    </source>
</reference>
<accession>A0ABY7FVQ7</accession>
<keyword evidence="2" id="KW-1185">Reference proteome</keyword>
<dbReference type="Proteomes" id="UP001164746">
    <property type="component" value="Chromosome 14"/>
</dbReference>
<dbReference type="PANTHER" id="PTHR14187">
    <property type="entry name" value="ALPHA KINASE/ELONGATION FACTOR 2 KINASE"/>
    <property type="match status" value="1"/>
</dbReference>
<protein>
    <submittedName>
        <fullName evidence="1">HS12B-like protein</fullName>
    </submittedName>
</protein>
<dbReference type="CDD" id="cd10229">
    <property type="entry name" value="ASKHA_NBD_HSP70_HSPA12"/>
    <property type="match status" value="1"/>
</dbReference>
<dbReference type="Gene3D" id="3.30.420.40">
    <property type="match status" value="2"/>
</dbReference>
<dbReference type="SUPFAM" id="SSF53067">
    <property type="entry name" value="Actin-like ATPase domain"/>
    <property type="match status" value="2"/>
</dbReference>
<dbReference type="Gene3D" id="3.90.640.10">
    <property type="entry name" value="Actin, Chain A, domain 4"/>
    <property type="match status" value="1"/>
</dbReference>
<evidence type="ECO:0000313" key="2">
    <source>
        <dbReference type="Proteomes" id="UP001164746"/>
    </source>
</evidence>
<proteinExistence type="predicted"/>
<organism evidence="1 2">
    <name type="scientific">Mya arenaria</name>
    <name type="common">Soft-shell clam</name>
    <dbReference type="NCBI Taxonomy" id="6604"/>
    <lineage>
        <taxon>Eukaryota</taxon>
        <taxon>Metazoa</taxon>
        <taxon>Spiralia</taxon>
        <taxon>Lophotrochozoa</taxon>
        <taxon>Mollusca</taxon>
        <taxon>Bivalvia</taxon>
        <taxon>Autobranchia</taxon>
        <taxon>Heteroconchia</taxon>
        <taxon>Euheterodonta</taxon>
        <taxon>Imparidentia</taxon>
        <taxon>Neoheterodontei</taxon>
        <taxon>Myida</taxon>
        <taxon>Myoidea</taxon>
        <taxon>Myidae</taxon>
        <taxon>Mya</taxon>
    </lineage>
</organism>
<dbReference type="EMBL" id="CP111025">
    <property type="protein sequence ID" value="WAR25137.1"/>
    <property type="molecule type" value="Genomic_DNA"/>
</dbReference>